<organism evidence="2 3">
    <name type="scientific">Patella caerulea</name>
    <name type="common">Rayed Mediterranean limpet</name>
    <dbReference type="NCBI Taxonomy" id="87958"/>
    <lineage>
        <taxon>Eukaryota</taxon>
        <taxon>Metazoa</taxon>
        <taxon>Spiralia</taxon>
        <taxon>Lophotrochozoa</taxon>
        <taxon>Mollusca</taxon>
        <taxon>Gastropoda</taxon>
        <taxon>Patellogastropoda</taxon>
        <taxon>Patelloidea</taxon>
        <taxon>Patellidae</taxon>
        <taxon>Patella</taxon>
    </lineage>
</organism>
<dbReference type="Proteomes" id="UP001347796">
    <property type="component" value="Unassembled WGS sequence"/>
</dbReference>
<feature type="region of interest" description="Disordered" evidence="1">
    <location>
        <begin position="117"/>
        <end position="204"/>
    </location>
</feature>
<accession>A0AAN8G9P2</accession>
<name>A0AAN8G9P2_PATCE</name>
<reference evidence="2 3" key="1">
    <citation type="submission" date="2024-01" db="EMBL/GenBank/DDBJ databases">
        <title>The genome of the rayed Mediterranean limpet Patella caerulea (Linnaeus, 1758).</title>
        <authorList>
            <person name="Anh-Thu Weber A."/>
            <person name="Halstead-Nussloch G."/>
        </authorList>
    </citation>
    <scope>NUCLEOTIDE SEQUENCE [LARGE SCALE GENOMIC DNA]</scope>
    <source>
        <strain evidence="2">AATW-2023a</strain>
        <tissue evidence="2">Whole specimen</tissue>
    </source>
</reference>
<dbReference type="AlphaFoldDB" id="A0AAN8G9P2"/>
<evidence type="ECO:0000313" key="3">
    <source>
        <dbReference type="Proteomes" id="UP001347796"/>
    </source>
</evidence>
<evidence type="ECO:0000313" key="2">
    <source>
        <dbReference type="EMBL" id="KAK6168823.1"/>
    </source>
</evidence>
<protein>
    <submittedName>
        <fullName evidence="2">Uncharacterized protein</fullName>
    </submittedName>
</protein>
<feature type="compositionally biased region" description="Basic and acidic residues" evidence="1">
    <location>
        <begin position="142"/>
        <end position="153"/>
    </location>
</feature>
<gene>
    <name evidence="2" type="ORF">SNE40_019997</name>
</gene>
<keyword evidence="3" id="KW-1185">Reference proteome</keyword>
<proteinExistence type="predicted"/>
<dbReference type="EMBL" id="JAZGQO010000015">
    <property type="protein sequence ID" value="KAK6168823.1"/>
    <property type="molecule type" value="Genomic_DNA"/>
</dbReference>
<evidence type="ECO:0000256" key="1">
    <source>
        <dbReference type="SAM" id="MobiDB-lite"/>
    </source>
</evidence>
<sequence length="317" mass="35949">MLLRLNHAFGHVRKNLIDSHEKNKEYFNRRAIDQKFEIGDPVYLFDTTTKLGHSSKLTSHWQPFYRIVECFSPVNFRINHQQTGKSKLVHAEHLRLAYPENAWDEIPDECRPVLDKFKNTKSGANAPKGTRQQPLRTCRATGSDRIESDERKTSLPQSQDRSRDHHISEPPYGEVLPGNQANANGPTSALGAGGEHFDSADSDLSDEDVPLAQLRSRLQGDRGTTEANVVPRATMKRSAIHPPSSDDEKRALTDFTLKRRPISSPDPLVERKEPDTNPIPNNLIFQILISIQSFHRVSLIVLCIVLGKFKVRFQTNY</sequence>
<comment type="caution">
    <text evidence="2">The sequence shown here is derived from an EMBL/GenBank/DDBJ whole genome shotgun (WGS) entry which is preliminary data.</text>
</comment>